<protein>
    <submittedName>
        <fullName evidence="2">Uncharacterized protein</fullName>
    </submittedName>
</protein>
<dbReference type="EMBL" id="ML170276">
    <property type="protein sequence ID" value="TDL15422.1"/>
    <property type="molecule type" value="Genomic_DNA"/>
</dbReference>
<dbReference type="OrthoDB" id="3341843at2759"/>
<dbReference type="VEuPathDB" id="FungiDB:BD410DRAFT_845218"/>
<dbReference type="AlphaFoldDB" id="A0A4Y7PKS0"/>
<keyword evidence="3" id="KW-1185">Reference proteome</keyword>
<organism evidence="2 3">
    <name type="scientific">Rickenella mellea</name>
    <dbReference type="NCBI Taxonomy" id="50990"/>
    <lineage>
        <taxon>Eukaryota</taxon>
        <taxon>Fungi</taxon>
        <taxon>Dikarya</taxon>
        <taxon>Basidiomycota</taxon>
        <taxon>Agaricomycotina</taxon>
        <taxon>Agaricomycetes</taxon>
        <taxon>Hymenochaetales</taxon>
        <taxon>Rickenellaceae</taxon>
        <taxon>Rickenella</taxon>
    </lineage>
</organism>
<dbReference type="Proteomes" id="UP000294933">
    <property type="component" value="Unassembled WGS sequence"/>
</dbReference>
<keyword evidence="1" id="KW-0812">Transmembrane</keyword>
<feature type="transmembrane region" description="Helical" evidence="1">
    <location>
        <begin position="139"/>
        <end position="159"/>
    </location>
</feature>
<accession>A0A4Y7PKS0</accession>
<feature type="transmembrane region" description="Helical" evidence="1">
    <location>
        <begin position="108"/>
        <end position="127"/>
    </location>
</feature>
<keyword evidence="1" id="KW-1133">Transmembrane helix</keyword>
<evidence type="ECO:0000313" key="3">
    <source>
        <dbReference type="Proteomes" id="UP000294933"/>
    </source>
</evidence>
<sequence>MFMLNRYTPFTDTFLAFYLQFASPSTRACVIGSTVYGWITLFGVLLSEIILMMRVYALWALRRSILIVLVIIAMVLYVPAISIVEIIAKSYQDIGAPTGCWKPTLGAKTIFLLFVILLISETLGHTHSRLLIRIYRDGLIYYLYLFAISLTNLIIPLAAPGCTSKV</sequence>
<gene>
    <name evidence="2" type="ORF">BD410DRAFT_845218</name>
</gene>
<proteinExistence type="predicted"/>
<reference evidence="2 3" key="1">
    <citation type="submission" date="2018-06" db="EMBL/GenBank/DDBJ databases">
        <title>A transcriptomic atlas of mushroom development highlights an independent origin of complex multicellularity.</title>
        <authorList>
            <consortium name="DOE Joint Genome Institute"/>
            <person name="Krizsan K."/>
            <person name="Almasi E."/>
            <person name="Merenyi Z."/>
            <person name="Sahu N."/>
            <person name="Viragh M."/>
            <person name="Koszo T."/>
            <person name="Mondo S."/>
            <person name="Kiss B."/>
            <person name="Balint B."/>
            <person name="Kues U."/>
            <person name="Barry K."/>
            <person name="Hegedus J.C."/>
            <person name="Henrissat B."/>
            <person name="Johnson J."/>
            <person name="Lipzen A."/>
            <person name="Ohm R."/>
            <person name="Nagy I."/>
            <person name="Pangilinan J."/>
            <person name="Yan J."/>
            <person name="Xiong Y."/>
            <person name="Grigoriev I.V."/>
            <person name="Hibbett D.S."/>
            <person name="Nagy L.G."/>
        </authorList>
    </citation>
    <scope>NUCLEOTIDE SEQUENCE [LARGE SCALE GENOMIC DNA]</scope>
    <source>
        <strain evidence="2 3">SZMC22713</strain>
    </source>
</reference>
<evidence type="ECO:0000256" key="1">
    <source>
        <dbReference type="SAM" id="Phobius"/>
    </source>
</evidence>
<name>A0A4Y7PKS0_9AGAM</name>
<evidence type="ECO:0000313" key="2">
    <source>
        <dbReference type="EMBL" id="TDL15422.1"/>
    </source>
</evidence>
<keyword evidence="1" id="KW-0472">Membrane</keyword>
<dbReference type="STRING" id="50990.A0A4Y7PKS0"/>
<feature type="transmembrane region" description="Helical" evidence="1">
    <location>
        <begin position="66"/>
        <end position="88"/>
    </location>
</feature>